<sequence>MTRTNMATNTTKARVSGLDIGWLIGFLEGEGSICLLVNRRKNRTQTLRVVPKVIWTNCDYAMIEKCVDILKRMGVDSVVPEKNPRNNPNGLVKNGSKAIYYVNVWGLSRIGRLFSFIGGRIVGEKAERVDVLHRFIQRRLALAEKLQLKHLHYDQVDVKLMLEFLVLTKCRSIERVTRLLEAYTSNARYADRSTDLSEFAAPGERSCSLPDCNRKHYGLGYCSRHWQQHRAGIELPSPPERTKSSSQPISTRASAKPLMQVLQSTACSVKPKICDQLQFTPQPSSRKGRQADREEFSIPSCLRKPRLRVRATVWELTALPV</sequence>
<gene>
    <name evidence="2" type="ORF">D3878_10720</name>
</gene>
<dbReference type="InterPro" id="IPR027434">
    <property type="entry name" value="Homing_endonucl"/>
</dbReference>
<name>A0A3A3G230_9BURK</name>
<reference evidence="3" key="1">
    <citation type="submission" date="2018-09" db="EMBL/GenBank/DDBJ databases">
        <authorList>
            <person name="Zhu H."/>
        </authorList>
    </citation>
    <scope>NUCLEOTIDE SEQUENCE [LARGE SCALE GENOMIC DNA]</scope>
    <source>
        <strain evidence="3">K1S02-23</strain>
    </source>
</reference>
<keyword evidence="3" id="KW-1185">Reference proteome</keyword>
<accession>A0A3A3G230</accession>
<evidence type="ECO:0008006" key="4">
    <source>
        <dbReference type="Google" id="ProtNLM"/>
    </source>
</evidence>
<feature type="region of interest" description="Disordered" evidence="1">
    <location>
        <begin position="234"/>
        <end position="255"/>
    </location>
</feature>
<feature type="compositionally biased region" description="Polar residues" evidence="1">
    <location>
        <begin position="244"/>
        <end position="253"/>
    </location>
</feature>
<organism evidence="2 3">
    <name type="scientific">Noviherbaspirillum sedimenti</name>
    <dbReference type="NCBI Taxonomy" id="2320865"/>
    <lineage>
        <taxon>Bacteria</taxon>
        <taxon>Pseudomonadati</taxon>
        <taxon>Pseudomonadota</taxon>
        <taxon>Betaproteobacteria</taxon>
        <taxon>Burkholderiales</taxon>
        <taxon>Oxalobacteraceae</taxon>
        <taxon>Noviherbaspirillum</taxon>
    </lineage>
</organism>
<dbReference type="SUPFAM" id="SSF55608">
    <property type="entry name" value="Homing endonucleases"/>
    <property type="match status" value="1"/>
</dbReference>
<dbReference type="EMBL" id="QYUQ01000002">
    <property type="protein sequence ID" value="RJG01991.1"/>
    <property type="molecule type" value="Genomic_DNA"/>
</dbReference>
<proteinExistence type="predicted"/>
<dbReference type="Gene3D" id="3.10.28.10">
    <property type="entry name" value="Homing endonucleases"/>
    <property type="match status" value="1"/>
</dbReference>
<dbReference type="Proteomes" id="UP000266327">
    <property type="component" value="Unassembled WGS sequence"/>
</dbReference>
<evidence type="ECO:0000256" key="1">
    <source>
        <dbReference type="SAM" id="MobiDB-lite"/>
    </source>
</evidence>
<dbReference type="AlphaFoldDB" id="A0A3A3G230"/>
<protein>
    <recommendedName>
        <fullName evidence="4">Homing endonuclease LAGLIDADG domain-containing protein</fullName>
    </recommendedName>
</protein>
<evidence type="ECO:0000313" key="2">
    <source>
        <dbReference type="EMBL" id="RJG01991.1"/>
    </source>
</evidence>
<comment type="caution">
    <text evidence="2">The sequence shown here is derived from an EMBL/GenBank/DDBJ whole genome shotgun (WGS) entry which is preliminary data.</text>
</comment>
<evidence type="ECO:0000313" key="3">
    <source>
        <dbReference type="Proteomes" id="UP000266327"/>
    </source>
</evidence>